<evidence type="ECO:0000256" key="13">
    <source>
        <dbReference type="ARBA" id="ARBA00048173"/>
    </source>
</evidence>
<comment type="catalytic activity">
    <reaction evidence="13">
        <text>DNA(n) + a 2'-deoxyribonucleoside 5'-triphosphate = DNA(n+1) + diphosphate</text>
        <dbReference type="Rhea" id="RHEA:22508"/>
        <dbReference type="Rhea" id="RHEA-COMP:17339"/>
        <dbReference type="Rhea" id="RHEA-COMP:17340"/>
        <dbReference type="ChEBI" id="CHEBI:33019"/>
        <dbReference type="ChEBI" id="CHEBI:61560"/>
        <dbReference type="ChEBI" id="CHEBI:173112"/>
        <dbReference type="EC" id="2.7.7.49"/>
    </reaction>
</comment>
<evidence type="ECO:0000256" key="1">
    <source>
        <dbReference type="ARBA" id="ARBA00022578"/>
    </source>
</evidence>
<dbReference type="GO" id="GO:0005634">
    <property type="term" value="C:nucleus"/>
    <property type="evidence" value="ECO:0007669"/>
    <property type="project" value="UniProtKB-ARBA"/>
</dbReference>
<feature type="domain" description="Integrase catalytic" evidence="16">
    <location>
        <begin position="108"/>
        <end position="197"/>
    </location>
</feature>
<dbReference type="GO" id="GO:0004519">
    <property type="term" value="F:endonuclease activity"/>
    <property type="evidence" value="ECO:0007669"/>
    <property type="project" value="UniProtKB-KW"/>
</dbReference>
<keyword evidence="11" id="KW-0239">DNA-directed DNA polymerase</keyword>
<evidence type="ECO:0000256" key="9">
    <source>
        <dbReference type="ARBA" id="ARBA00022908"/>
    </source>
</evidence>
<comment type="caution">
    <text evidence="17">The sequence shown here is derived from an EMBL/GenBank/DDBJ whole genome shotgun (WGS) entry which is preliminary data.</text>
</comment>
<keyword evidence="4" id="KW-0479">Metal-binding</keyword>
<dbReference type="InterPro" id="IPR036397">
    <property type="entry name" value="RNaseH_sf"/>
</dbReference>
<dbReference type="Gene3D" id="3.30.420.10">
    <property type="entry name" value="Ribonuclease H-like superfamily/Ribonuclease H"/>
    <property type="match status" value="1"/>
</dbReference>
<accession>A0A9Q3F681</accession>
<evidence type="ECO:0000259" key="16">
    <source>
        <dbReference type="PROSITE" id="PS50994"/>
    </source>
</evidence>
<dbReference type="PROSITE" id="PS50994">
    <property type="entry name" value="INTEGRASE"/>
    <property type="match status" value="1"/>
</dbReference>
<evidence type="ECO:0000256" key="3">
    <source>
        <dbReference type="ARBA" id="ARBA00022722"/>
    </source>
</evidence>
<evidence type="ECO:0000256" key="11">
    <source>
        <dbReference type="ARBA" id="ARBA00022932"/>
    </source>
</evidence>
<dbReference type="PANTHER" id="PTHR42648:SF11">
    <property type="entry name" value="TRANSPOSON TY4-P GAG-POL POLYPROTEIN"/>
    <property type="match status" value="1"/>
</dbReference>
<evidence type="ECO:0000256" key="12">
    <source>
        <dbReference type="ARBA" id="ARBA00023172"/>
    </source>
</evidence>
<dbReference type="InterPro" id="IPR039537">
    <property type="entry name" value="Retrotran_Ty1/copia-like"/>
</dbReference>
<dbReference type="GO" id="GO:0003723">
    <property type="term" value="F:RNA binding"/>
    <property type="evidence" value="ECO:0007669"/>
    <property type="project" value="UniProtKB-KW"/>
</dbReference>
<feature type="region of interest" description="Disordered" evidence="15">
    <location>
        <begin position="270"/>
        <end position="289"/>
    </location>
</feature>
<dbReference type="AlphaFoldDB" id="A0A9Q3F681"/>
<evidence type="ECO:0000256" key="15">
    <source>
        <dbReference type="SAM" id="MobiDB-lite"/>
    </source>
</evidence>
<dbReference type="GO" id="GO:0003964">
    <property type="term" value="F:RNA-directed DNA polymerase activity"/>
    <property type="evidence" value="ECO:0007669"/>
    <property type="project" value="UniProtKB-KW"/>
</dbReference>
<keyword evidence="10" id="KW-0695">RNA-directed DNA polymerase</keyword>
<keyword evidence="5" id="KW-0255">Endonuclease</keyword>
<dbReference type="GO" id="GO:0046872">
    <property type="term" value="F:metal ion binding"/>
    <property type="evidence" value="ECO:0007669"/>
    <property type="project" value="UniProtKB-KW"/>
</dbReference>
<feature type="compositionally biased region" description="Basic and acidic residues" evidence="15">
    <location>
        <begin position="270"/>
        <end position="279"/>
    </location>
</feature>
<proteinExistence type="predicted"/>
<comment type="catalytic activity">
    <reaction evidence="14">
        <text>DNA(n) + a 2'-deoxyribonucleoside 5'-triphosphate = DNA(n+1) + diphosphate</text>
        <dbReference type="Rhea" id="RHEA:22508"/>
        <dbReference type="Rhea" id="RHEA-COMP:17339"/>
        <dbReference type="Rhea" id="RHEA-COMP:17340"/>
        <dbReference type="ChEBI" id="CHEBI:33019"/>
        <dbReference type="ChEBI" id="CHEBI:61560"/>
        <dbReference type="ChEBI" id="CHEBI:173112"/>
        <dbReference type="EC" id="2.7.7.7"/>
    </reaction>
</comment>
<keyword evidence="6" id="KW-0378">Hydrolase</keyword>
<keyword evidence="2" id="KW-0548">Nucleotidyltransferase</keyword>
<dbReference type="GO" id="GO:0015074">
    <property type="term" value="P:DNA integration"/>
    <property type="evidence" value="ECO:0007669"/>
    <property type="project" value="UniProtKB-KW"/>
</dbReference>
<evidence type="ECO:0000256" key="5">
    <source>
        <dbReference type="ARBA" id="ARBA00022759"/>
    </source>
</evidence>
<gene>
    <name evidence="17" type="ORF">O181_071982</name>
</gene>
<dbReference type="GO" id="GO:0032196">
    <property type="term" value="P:transposition"/>
    <property type="evidence" value="ECO:0007669"/>
    <property type="project" value="UniProtKB-KW"/>
</dbReference>
<evidence type="ECO:0000256" key="6">
    <source>
        <dbReference type="ARBA" id="ARBA00022801"/>
    </source>
</evidence>
<protein>
    <recommendedName>
        <fullName evidence="16">Integrase catalytic domain-containing protein</fullName>
    </recommendedName>
</protein>
<reference evidence="17" key="1">
    <citation type="submission" date="2021-03" db="EMBL/GenBank/DDBJ databases">
        <title>Draft genome sequence of rust myrtle Austropuccinia psidii MF-1, a brazilian biotype.</title>
        <authorList>
            <person name="Quecine M.C."/>
            <person name="Pachon D.M.R."/>
            <person name="Bonatelli M.L."/>
            <person name="Correr F.H."/>
            <person name="Franceschini L.M."/>
            <person name="Leite T.F."/>
            <person name="Margarido G.R.A."/>
            <person name="Almeida C.A."/>
            <person name="Ferrarezi J.A."/>
            <person name="Labate C.A."/>
        </authorList>
    </citation>
    <scope>NUCLEOTIDE SEQUENCE</scope>
    <source>
        <strain evidence="17">MF-1</strain>
    </source>
</reference>
<evidence type="ECO:0000256" key="8">
    <source>
        <dbReference type="ARBA" id="ARBA00022884"/>
    </source>
</evidence>
<dbReference type="GO" id="GO:0003887">
    <property type="term" value="F:DNA-directed DNA polymerase activity"/>
    <property type="evidence" value="ECO:0007669"/>
    <property type="project" value="UniProtKB-KW"/>
</dbReference>
<evidence type="ECO:0000256" key="2">
    <source>
        <dbReference type="ARBA" id="ARBA00022695"/>
    </source>
</evidence>
<evidence type="ECO:0000256" key="7">
    <source>
        <dbReference type="ARBA" id="ARBA00022842"/>
    </source>
</evidence>
<evidence type="ECO:0000313" key="18">
    <source>
        <dbReference type="Proteomes" id="UP000765509"/>
    </source>
</evidence>
<sequence length="475" mass="54464">MSGESVARPEIVMNKLLDLINHQKSKNMSFPSKQSNSSKIAELLSNASSYPYKIMYVCQNGKYNPKNTTHKEINFWVEHPELHPPSNQNKKKYNKQEHEAETHQTGMSALLKRRFKKVSNENGFAHVTSPPNTPQLNGFAEQANRTILEKAWYLLLGTNLPNQYWMEAVNHATLLTNLVPTPSRDNLSPFQLWTGNSPKIKCLRMFGSYCVLKLNDKKVFITRHIIFFENYFLSLKNTPKSDEETLFYSDNIVHIDNEEKFFYCKEQLEDEDSNRHNPPEEEAIQSSANLSMEESNEEIIAAHPKKRIKVIGPRHPTLISPRIIEENILPYCRQHKALMTLSNTSNPASFKQAIKSDNAKHWLQAMSKDLGTMNELKVCNMVPITNETKLVGTTCVFKTNCNERNEILEHKSQLCSQGFCQPLTQNQGTSMTAKYHKPMVEPRYHQNMELSQTAQKVSKERGDSPLILNIQVPPS</sequence>
<keyword evidence="12" id="KW-0233">DNA recombination</keyword>
<dbReference type="InterPro" id="IPR012337">
    <property type="entry name" value="RNaseH-like_sf"/>
</dbReference>
<evidence type="ECO:0000256" key="4">
    <source>
        <dbReference type="ARBA" id="ARBA00022723"/>
    </source>
</evidence>
<keyword evidence="8" id="KW-0694">RNA-binding</keyword>
<keyword evidence="11" id="KW-0808">Transferase</keyword>
<keyword evidence="7" id="KW-0460">Magnesium</keyword>
<dbReference type="SUPFAM" id="SSF53098">
    <property type="entry name" value="Ribonuclease H-like"/>
    <property type="match status" value="1"/>
</dbReference>
<keyword evidence="18" id="KW-1185">Reference proteome</keyword>
<dbReference type="GO" id="GO:0016787">
    <property type="term" value="F:hydrolase activity"/>
    <property type="evidence" value="ECO:0007669"/>
    <property type="project" value="UniProtKB-KW"/>
</dbReference>
<dbReference type="GO" id="GO:0006310">
    <property type="term" value="P:DNA recombination"/>
    <property type="evidence" value="ECO:0007669"/>
    <property type="project" value="UniProtKB-KW"/>
</dbReference>
<dbReference type="PANTHER" id="PTHR42648">
    <property type="entry name" value="TRANSPOSASE, PUTATIVE-RELATED"/>
    <property type="match status" value="1"/>
</dbReference>
<dbReference type="InterPro" id="IPR001584">
    <property type="entry name" value="Integrase_cat-core"/>
</dbReference>
<evidence type="ECO:0000256" key="14">
    <source>
        <dbReference type="ARBA" id="ARBA00049244"/>
    </source>
</evidence>
<name>A0A9Q3F681_9BASI</name>
<organism evidence="17 18">
    <name type="scientific">Austropuccinia psidii MF-1</name>
    <dbReference type="NCBI Taxonomy" id="1389203"/>
    <lineage>
        <taxon>Eukaryota</taxon>
        <taxon>Fungi</taxon>
        <taxon>Dikarya</taxon>
        <taxon>Basidiomycota</taxon>
        <taxon>Pucciniomycotina</taxon>
        <taxon>Pucciniomycetes</taxon>
        <taxon>Pucciniales</taxon>
        <taxon>Sphaerophragmiaceae</taxon>
        <taxon>Austropuccinia</taxon>
    </lineage>
</organism>
<dbReference type="Proteomes" id="UP000765509">
    <property type="component" value="Unassembled WGS sequence"/>
</dbReference>
<keyword evidence="3" id="KW-0540">Nuclease</keyword>
<evidence type="ECO:0000313" key="17">
    <source>
        <dbReference type="EMBL" id="MBW0532267.1"/>
    </source>
</evidence>
<dbReference type="EMBL" id="AVOT02037576">
    <property type="protein sequence ID" value="MBW0532267.1"/>
    <property type="molecule type" value="Genomic_DNA"/>
</dbReference>
<keyword evidence="1" id="KW-0815">Transposition</keyword>
<evidence type="ECO:0000256" key="10">
    <source>
        <dbReference type="ARBA" id="ARBA00022918"/>
    </source>
</evidence>
<keyword evidence="9" id="KW-0229">DNA integration</keyword>